<dbReference type="SUPFAM" id="SSF63737">
    <property type="entry name" value="Leukotriene A4 hydrolase N-terminal domain"/>
    <property type="match status" value="1"/>
</dbReference>
<comment type="caution">
    <text evidence="17">The sequence shown here is derived from an EMBL/GenBank/DDBJ whole genome shotgun (WGS) entry which is preliminary data.</text>
</comment>
<evidence type="ECO:0000256" key="13">
    <source>
        <dbReference type="SAM" id="SignalP"/>
    </source>
</evidence>
<keyword evidence="8" id="KW-0479">Metal-binding</keyword>
<name>A0ABW5NQY0_9FLAO</name>
<dbReference type="EMBL" id="JBHUMD010000007">
    <property type="protein sequence ID" value="MFD2601482.1"/>
    <property type="molecule type" value="Genomic_DNA"/>
</dbReference>
<organism evidence="17 18">
    <name type="scientific">Flavobacterium suzhouense</name>
    <dbReference type="NCBI Taxonomy" id="1529638"/>
    <lineage>
        <taxon>Bacteria</taxon>
        <taxon>Pseudomonadati</taxon>
        <taxon>Bacteroidota</taxon>
        <taxon>Flavobacteriia</taxon>
        <taxon>Flavobacteriales</taxon>
        <taxon>Flavobacteriaceae</taxon>
        <taxon>Flavobacterium</taxon>
    </lineage>
</organism>
<evidence type="ECO:0000259" key="14">
    <source>
        <dbReference type="Pfam" id="PF01433"/>
    </source>
</evidence>
<feature type="chain" id="PRO_5047384289" description="Aminopeptidase N" evidence="13">
    <location>
        <begin position="21"/>
        <end position="633"/>
    </location>
</feature>
<evidence type="ECO:0000256" key="2">
    <source>
        <dbReference type="ARBA" id="ARBA00001947"/>
    </source>
</evidence>
<evidence type="ECO:0000256" key="12">
    <source>
        <dbReference type="ARBA" id="ARBA00023049"/>
    </source>
</evidence>
<dbReference type="Gene3D" id="1.10.390.10">
    <property type="entry name" value="Neutral Protease Domain 2"/>
    <property type="match status" value="1"/>
</dbReference>
<evidence type="ECO:0000256" key="10">
    <source>
        <dbReference type="ARBA" id="ARBA00022801"/>
    </source>
</evidence>
<dbReference type="InterPro" id="IPR045357">
    <property type="entry name" value="Aminopeptidase_N-like_N"/>
</dbReference>
<dbReference type="Gene3D" id="2.60.40.1730">
    <property type="entry name" value="tricorn interacting facor f3 domain"/>
    <property type="match status" value="1"/>
</dbReference>
<evidence type="ECO:0000259" key="16">
    <source>
        <dbReference type="Pfam" id="PF18962"/>
    </source>
</evidence>
<dbReference type="InterPro" id="IPR001930">
    <property type="entry name" value="Peptidase_M1"/>
</dbReference>
<feature type="domain" description="Peptidase M1 membrane alanine aminopeptidase" evidence="14">
    <location>
        <begin position="314"/>
        <end position="461"/>
    </location>
</feature>
<keyword evidence="11" id="KW-0862">Zinc</keyword>
<keyword evidence="12" id="KW-0482">Metalloprotease</keyword>
<dbReference type="InterPro" id="IPR027268">
    <property type="entry name" value="Peptidase_M4/M1_CTD_sf"/>
</dbReference>
<comment type="catalytic activity">
    <reaction evidence="1">
        <text>Release of an N-terminal amino acid, Xaa-|-Yaa- from a peptide, amide or arylamide. Xaa is preferably Ala, but may be most amino acids including Pro (slow action). When a terminal hydrophobic residue is followed by a prolyl residue, the two may be released as an intact Xaa-Pro dipeptide.</text>
        <dbReference type="EC" id="3.4.11.2"/>
    </reaction>
</comment>
<evidence type="ECO:0000259" key="15">
    <source>
        <dbReference type="Pfam" id="PF17900"/>
    </source>
</evidence>
<evidence type="ECO:0000256" key="6">
    <source>
        <dbReference type="ARBA" id="ARBA00022438"/>
    </source>
</evidence>
<evidence type="ECO:0000256" key="11">
    <source>
        <dbReference type="ARBA" id="ARBA00022833"/>
    </source>
</evidence>
<dbReference type="InterPro" id="IPR026444">
    <property type="entry name" value="Secre_tail"/>
</dbReference>
<dbReference type="InterPro" id="IPR050344">
    <property type="entry name" value="Peptidase_M1_aminopeptidases"/>
</dbReference>
<dbReference type="CDD" id="cd09603">
    <property type="entry name" value="M1_APN_like"/>
    <property type="match status" value="1"/>
</dbReference>
<keyword evidence="6 17" id="KW-0031">Aminopeptidase</keyword>
<dbReference type="RefSeq" id="WP_379820061.1">
    <property type="nucleotide sequence ID" value="NZ_JBHUMD010000007.1"/>
</dbReference>
<keyword evidence="9 13" id="KW-0732">Signal</keyword>
<dbReference type="PANTHER" id="PTHR11533">
    <property type="entry name" value="PROTEASE M1 ZINC METALLOPROTEASE"/>
    <property type="match status" value="1"/>
</dbReference>
<feature type="domain" description="Secretion system C-terminal sorting" evidence="16">
    <location>
        <begin position="564"/>
        <end position="629"/>
    </location>
</feature>
<evidence type="ECO:0000256" key="4">
    <source>
        <dbReference type="ARBA" id="ARBA00012564"/>
    </source>
</evidence>
<protein>
    <recommendedName>
        <fullName evidence="5">Aminopeptidase N</fullName>
        <ecNumber evidence="4">3.4.11.2</ecNumber>
    </recommendedName>
</protein>
<evidence type="ECO:0000256" key="8">
    <source>
        <dbReference type="ARBA" id="ARBA00022723"/>
    </source>
</evidence>
<evidence type="ECO:0000256" key="9">
    <source>
        <dbReference type="ARBA" id="ARBA00022729"/>
    </source>
</evidence>
<dbReference type="Proteomes" id="UP001597480">
    <property type="component" value="Unassembled WGS sequence"/>
</dbReference>
<dbReference type="EC" id="3.4.11.2" evidence="4"/>
<dbReference type="InterPro" id="IPR042097">
    <property type="entry name" value="Aminopeptidase_N-like_N_sf"/>
</dbReference>
<reference evidence="18" key="1">
    <citation type="journal article" date="2019" name="Int. J. Syst. Evol. Microbiol.">
        <title>The Global Catalogue of Microorganisms (GCM) 10K type strain sequencing project: providing services to taxonomists for standard genome sequencing and annotation.</title>
        <authorList>
            <consortium name="The Broad Institute Genomics Platform"/>
            <consortium name="The Broad Institute Genome Sequencing Center for Infectious Disease"/>
            <person name="Wu L."/>
            <person name="Ma J."/>
        </authorList>
    </citation>
    <scope>NUCLEOTIDE SEQUENCE [LARGE SCALE GENOMIC DNA]</scope>
    <source>
        <strain evidence="18">KCTC 42107</strain>
    </source>
</reference>
<proteinExistence type="inferred from homology"/>
<evidence type="ECO:0000256" key="1">
    <source>
        <dbReference type="ARBA" id="ARBA00000098"/>
    </source>
</evidence>
<keyword evidence="7" id="KW-0645">Protease</keyword>
<gene>
    <name evidence="17" type="ORF">ACFSR3_05390</name>
</gene>
<dbReference type="InterPro" id="IPR014782">
    <property type="entry name" value="Peptidase_M1_dom"/>
</dbReference>
<comment type="similarity">
    <text evidence="3">Belongs to the peptidase M1 family.</text>
</comment>
<evidence type="ECO:0000313" key="17">
    <source>
        <dbReference type="EMBL" id="MFD2601482.1"/>
    </source>
</evidence>
<feature type="signal peptide" evidence="13">
    <location>
        <begin position="1"/>
        <end position="20"/>
    </location>
</feature>
<keyword evidence="18" id="KW-1185">Reference proteome</keyword>
<dbReference type="Pfam" id="PF17900">
    <property type="entry name" value="Peptidase_M1_N"/>
    <property type="match status" value="1"/>
</dbReference>
<dbReference type="Pfam" id="PF18962">
    <property type="entry name" value="Por_Secre_tail"/>
    <property type="match status" value="1"/>
</dbReference>
<dbReference type="Pfam" id="PF01433">
    <property type="entry name" value="Peptidase_M1"/>
    <property type="match status" value="1"/>
</dbReference>
<dbReference type="GO" id="GO:0004177">
    <property type="term" value="F:aminopeptidase activity"/>
    <property type="evidence" value="ECO:0007669"/>
    <property type="project" value="UniProtKB-KW"/>
</dbReference>
<dbReference type="PANTHER" id="PTHR11533:SF174">
    <property type="entry name" value="PUROMYCIN-SENSITIVE AMINOPEPTIDASE-RELATED"/>
    <property type="match status" value="1"/>
</dbReference>
<accession>A0ABW5NQY0</accession>
<dbReference type="NCBIfam" id="TIGR04183">
    <property type="entry name" value="Por_Secre_tail"/>
    <property type="match status" value="1"/>
</dbReference>
<evidence type="ECO:0000256" key="5">
    <source>
        <dbReference type="ARBA" id="ARBA00015611"/>
    </source>
</evidence>
<evidence type="ECO:0000313" key="18">
    <source>
        <dbReference type="Proteomes" id="UP001597480"/>
    </source>
</evidence>
<evidence type="ECO:0000256" key="3">
    <source>
        <dbReference type="ARBA" id="ARBA00010136"/>
    </source>
</evidence>
<evidence type="ECO:0000256" key="7">
    <source>
        <dbReference type="ARBA" id="ARBA00022670"/>
    </source>
</evidence>
<dbReference type="SUPFAM" id="SSF55486">
    <property type="entry name" value="Metalloproteases ('zincins'), catalytic domain"/>
    <property type="match status" value="1"/>
</dbReference>
<feature type="domain" description="Aminopeptidase N-like N-terminal" evidence="15">
    <location>
        <begin position="53"/>
        <end position="225"/>
    </location>
</feature>
<keyword evidence="10" id="KW-0378">Hydrolase</keyword>
<comment type="cofactor">
    <cofactor evidence="2">
        <name>Zn(2+)</name>
        <dbReference type="ChEBI" id="CHEBI:29105"/>
    </cofactor>
</comment>
<dbReference type="PRINTS" id="PR00756">
    <property type="entry name" value="ALADIPTASE"/>
</dbReference>
<sequence length="633" mass="69950">MSRIFTPILLSLLGFASVFAQSTEDIAEAERKSGHNLMTFSANAHTGNYDVVYHKLDLAADPTVHFISGTVTTDFIAKEDMTEVVFDLAFELVVSQVQQNGNNLAFAQNENDELVITLPATLAAGNQARVEITYSGAPPTENEAFVIGTHSGAPVLWTLSEPYGAKDWWPCKQDLIDKIDSLDVYITAPAEYVAVSNGVEIPEAGNGTITKTTHFRHQYPIPAYLVAIAISNYGIFTQQAGTAPNNFPIVNYLYPESQTQNEQNLAVTIPIMDFYEQTFETYPFHNEKYGHAQCGFGGGMEHTTVSFMGSFGRNLIAHELAHQWFGDKITCGSWKDIWLNEGFATYLSGMVIEHLDGNEAFRNWKLSNVANITSLPDGNVYLTDNDTIDSNRIFSSRLTYNKGAMVLNMLRVKLSDPVFFQALKAYLADTDLAYAYAKTPQLQAHLEAASGLDLTEFFNDWIYNQGYPVYTITVDNIESGKAQVTISQQQSHESVSFFEMGVPIRLLGPEGEVQDYVLENTANNQDFIIDVPFTATQAIFDPKSDIISRNSTITVTGDYFTPYLYPSPANTLLTAALADGVIAKEAIIYNTLGQRVLETNGASSWDVSGFATGVYFMTLHTNTGTTELKFLKN</sequence>